<proteinExistence type="predicted"/>
<feature type="domain" description="Restriction endonuclease type II-like" evidence="2">
    <location>
        <begin position="1098"/>
        <end position="1188"/>
    </location>
</feature>
<dbReference type="GeneID" id="59162037"/>
<dbReference type="InterPro" id="IPR049468">
    <property type="entry name" value="Restrct_endonuc-II-like_dom"/>
</dbReference>
<organism evidence="3 4">
    <name type="scientific">Janibacter melonis</name>
    <dbReference type="NCBI Taxonomy" id="262209"/>
    <lineage>
        <taxon>Bacteria</taxon>
        <taxon>Bacillati</taxon>
        <taxon>Actinomycetota</taxon>
        <taxon>Actinomycetes</taxon>
        <taxon>Micrococcales</taxon>
        <taxon>Intrasporangiaceae</taxon>
        <taxon>Janibacter</taxon>
    </lineage>
</organism>
<evidence type="ECO:0000313" key="3">
    <source>
        <dbReference type="EMBL" id="QFQ30983.2"/>
    </source>
</evidence>
<reference evidence="3 4" key="1">
    <citation type="submission" date="2019-09" db="EMBL/GenBank/DDBJ databases">
        <title>Complete Genome Sequence of Janibacter melonis M714 with both human health impact and industrial applications.</title>
        <authorList>
            <person name="Jin M."/>
            <person name="Zhao Q.R."/>
        </authorList>
    </citation>
    <scope>NUCLEOTIDE SEQUENCE [LARGE SCALE GENOMIC DNA]</scope>
    <source>
        <strain evidence="3 4">M714</strain>
    </source>
</reference>
<dbReference type="InterPro" id="IPR025103">
    <property type="entry name" value="DUF4011"/>
</dbReference>
<dbReference type="EMBL" id="CP044548">
    <property type="protein sequence ID" value="QFQ30983.2"/>
    <property type="molecule type" value="Genomic_DNA"/>
</dbReference>
<protein>
    <submittedName>
        <fullName evidence="3">DUF4011 domain-containing protein</fullName>
    </submittedName>
</protein>
<dbReference type="RefSeq" id="WP_148041588.1">
    <property type="nucleotide sequence ID" value="NZ_CP044548.2"/>
</dbReference>
<dbReference type="InterPro" id="IPR011335">
    <property type="entry name" value="Restrct_endonuc-II-like"/>
</dbReference>
<dbReference type="Pfam" id="PF13195">
    <property type="entry name" value="DUF4011"/>
    <property type="match status" value="1"/>
</dbReference>
<feature type="region of interest" description="Disordered" evidence="1">
    <location>
        <begin position="238"/>
        <end position="260"/>
    </location>
</feature>
<sequence>MTATPPAPPPTPGPMRQWREELMDLGGPNTLVWPRRDTSEVVTLTRAHPGGVAMLLAGRTVRLGDLVRETESRLAAQRAAARLRARADVIAEEHGLSTCFLAMGTATWHTKDEARRPAAPVILRRVDLEPTELDGDMRLHFVADVELNPALVAALRTRIGNPGALTRTLDRGRDTGRGGFNPEPVYAALSALCAQVPGFEITPSLSLGAYPYGKAEAISDLAAVDQAVTAHPVITRLVGDAPAEQPTPPDPRESRRAPEGVDRSVFDLPEDQQGALDRVAAGEDLFVEAPPGVDAARFVAALVAQCAGDQRRVLVVCEKTGALSAVRERLDAVGLADLALHITDPTAPVDPHVITQRWPEPDPQREGDARASRRDAALAASVLDGHAQAVHLAREPWGVSIADAHDHVVALSAATSPPRSRVRLPRGVLARLDLDAMEGAAETVERVAAAFGWERRSAASPWWRGRVAGDDDVRRVEDTITTLLDRDLAALETTMAEVFRDITEPVAQSPGDHGRFLAAVERIRDTLDVFRPELFDAPIDPLIDATGRAPGLGMLERRRLVRQARAHLRPGRPPEDLHAALLAAQEQRQAWAALVGGGGRPRIPATIDDAHRAYERVHSALESVEAAAPPADGHLVDLPTDELRSRLSALRRDHAGAVAASGTRADLDALDELGLGEVVDDLATRRVPRPAVGDELRYVWWMSVLAEIGQVDKRYGAVAGSDLDAALSDFVVADAATVRANAYDLAAEQRRRYRETARGHRRMAHAVAHAAAGRGPGAPRWYDAVSTWGDLLRAAAPCWMASPLAVGLLLPPDERFDVVVVDDASRTTLARTASALARGGQVVVVGDTTQQRPGTWTTDPAVVPPAPTAPGLADVAEDRLPVVPLRTSGDPRPWLPSARERGVVHTPSPTGDPTPRLRRVDSDTAGAEVELVAALVAEGLADPSSSLGVVTFDEAHAAAIRSAVADQLRARPELAAAAAALPAPFVVKPVLRWQREQRDRVVVSVGPVAAPGSGAPSTGATAALMSPGGDRLVATALTRGRHQVDWVTGLRAAGLAGAPKTSGVEALRHVLVELEADPTPVAGTPRVEPGPLVVGFVERLRSAGLEVELGVGQAGHRVDIAVGDPDYPGYQLAVSIDGPEYATRAGARQRDRILPGELTALGWRHVRLWATDIFADPARQEAKVLRALHQACVEIDRERGR</sequence>
<dbReference type="InterPro" id="IPR027417">
    <property type="entry name" value="P-loop_NTPase"/>
</dbReference>
<dbReference type="Proteomes" id="UP000271708">
    <property type="component" value="Chromosome"/>
</dbReference>
<evidence type="ECO:0000259" key="2">
    <source>
        <dbReference type="Pfam" id="PF18741"/>
    </source>
</evidence>
<evidence type="ECO:0000313" key="4">
    <source>
        <dbReference type="Proteomes" id="UP000271708"/>
    </source>
</evidence>
<feature type="compositionally biased region" description="Basic and acidic residues" evidence="1">
    <location>
        <begin position="250"/>
        <end position="260"/>
    </location>
</feature>
<dbReference type="SUPFAM" id="SSF52980">
    <property type="entry name" value="Restriction endonuclease-like"/>
    <property type="match status" value="1"/>
</dbReference>
<dbReference type="KEGG" id="jme:EEW87_012710"/>
<dbReference type="Gene3D" id="3.40.50.300">
    <property type="entry name" value="P-loop containing nucleotide triphosphate hydrolases"/>
    <property type="match status" value="1"/>
</dbReference>
<dbReference type="SUPFAM" id="SSF52540">
    <property type="entry name" value="P-loop containing nucleoside triphosphate hydrolases"/>
    <property type="match status" value="1"/>
</dbReference>
<accession>A0A5P8FPD9</accession>
<feature type="region of interest" description="Disordered" evidence="1">
    <location>
        <begin position="887"/>
        <end position="917"/>
    </location>
</feature>
<gene>
    <name evidence="3" type="ORF">EEW87_012710</name>
</gene>
<dbReference type="AlphaFoldDB" id="A0A5P8FPD9"/>
<dbReference type="Pfam" id="PF18741">
    <property type="entry name" value="MTES_1575"/>
    <property type="match status" value="1"/>
</dbReference>
<name>A0A5P8FPD9_9MICO</name>
<feature type="compositionally biased region" description="Basic and acidic residues" evidence="1">
    <location>
        <begin position="359"/>
        <end position="370"/>
    </location>
</feature>
<feature type="region of interest" description="Disordered" evidence="1">
    <location>
        <begin position="350"/>
        <end position="370"/>
    </location>
</feature>
<evidence type="ECO:0000256" key="1">
    <source>
        <dbReference type="SAM" id="MobiDB-lite"/>
    </source>
</evidence>